<dbReference type="EMBL" id="BGPR01000403">
    <property type="protein sequence ID" value="GBM18362.1"/>
    <property type="molecule type" value="Genomic_DNA"/>
</dbReference>
<dbReference type="AlphaFoldDB" id="A0A4Y2DNI3"/>
<sequence>MLRFQLRDLRYCIQFPCELVQFAEKILLFSLKNKGGKQWNAKMNLAWNRSIGRNKFGDLLPSTDPLRMFPKRETISKPSSSPSDYWNVDTLLCKVQLQGLVRIFIATTGDEDEGIASSV</sequence>
<name>A0A4Y2DNI3_ARAVE</name>
<protein>
    <submittedName>
        <fullName evidence="1">Uncharacterized protein</fullName>
    </submittedName>
</protein>
<gene>
    <name evidence="1" type="ORF">AVEN_72715_1</name>
</gene>
<comment type="caution">
    <text evidence="1">The sequence shown here is derived from an EMBL/GenBank/DDBJ whole genome shotgun (WGS) entry which is preliminary data.</text>
</comment>
<organism evidence="1 2">
    <name type="scientific">Araneus ventricosus</name>
    <name type="common">Orbweaver spider</name>
    <name type="synonym">Epeira ventricosa</name>
    <dbReference type="NCBI Taxonomy" id="182803"/>
    <lineage>
        <taxon>Eukaryota</taxon>
        <taxon>Metazoa</taxon>
        <taxon>Ecdysozoa</taxon>
        <taxon>Arthropoda</taxon>
        <taxon>Chelicerata</taxon>
        <taxon>Arachnida</taxon>
        <taxon>Araneae</taxon>
        <taxon>Araneomorphae</taxon>
        <taxon>Entelegynae</taxon>
        <taxon>Araneoidea</taxon>
        <taxon>Araneidae</taxon>
        <taxon>Araneus</taxon>
    </lineage>
</organism>
<dbReference type="Proteomes" id="UP000499080">
    <property type="component" value="Unassembled WGS sequence"/>
</dbReference>
<evidence type="ECO:0000313" key="1">
    <source>
        <dbReference type="EMBL" id="GBM18362.1"/>
    </source>
</evidence>
<accession>A0A4Y2DNI3</accession>
<keyword evidence="2" id="KW-1185">Reference proteome</keyword>
<proteinExistence type="predicted"/>
<reference evidence="1 2" key="1">
    <citation type="journal article" date="2019" name="Sci. Rep.">
        <title>Orb-weaving spider Araneus ventricosus genome elucidates the spidroin gene catalogue.</title>
        <authorList>
            <person name="Kono N."/>
            <person name="Nakamura H."/>
            <person name="Ohtoshi R."/>
            <person name="Moran D.A.P."/>
            <person name="Shinohara A."/>
            <person name="Yoshida Y."/>
            <person name="Fujiwara M."/>
            <person name="Mori M."/>
            <person name="Tomita M."/>
            <person name="Arakawa K."/>
        </authorList>
    </citation>
    <scope>NUCLEOTIDE SEQUENCE [LARGE SCALE GENOMIC DNA]</scope>
</reference>
<evidence type="ECO:0000313" key="2">
    <source>
        <dbReference type="Proteomes" id="UP000499080"/>
    </source>
</evidence>